<reference evidence="2 3" key="1">
    <citation type="submission" date="2023-07" db="EMBL/GenBank/DDBJ databases">
        <title>Sorghum-associated microbial communities from plants grown in Nebraska, USA.</title>
        <authorList>
            <person name="Schachtman D."/>
        </authorList>
    </citation>
    <scope>NUCLEOTIDE SEQUENCE [LARGE SCALE GENOMIC DNA]</scope>
    <source>
        <strain evidence="2 3">3262</strain>
    </source>
</reference>
<name>A0ABU1T9F1_9SPHI</name>
<proteinExistence type="predicted"/>
<dbReference type="Proteomes" id="UP001247620">
    <property type="component" value="Unassembled WGS sequence"/>
</dbReference>
<feature type="transmembrane region" description="Helical" evidence="1">
    <location>
        <begin position="107"/>
        <end position="125"/>
    </location>
</feature>
<accession>A0ABU1T9F1</accession>
<evidence type="ECO:0000313" key="2">
    <source>
        <dbReference type="EMBL" id="MDR6942025.1"/>
    </source>
</evidence>
<keyword evidence="1" id="KW-1133">Transmembrane helix</keyword>
<comment type="caution">
    <text evidence="2">The sequence shown here is derived from an EMBL/GenBank/DDBJ whole genome shotgun (WGS) entry which is preliminary data.</text>
</comment>
<organism evidence="2 3">
    <name type="scientific">Mucilaginibacter pocheonensis</name>
    <dbReference type="NCBI Taxonomy" id="398050"/>
    <lineage>
        <taxon>Bacteria</taxon>
        <taxon>Pseudomonadati</taxon>
        <taxon>Bacteroidota</taxon>
        <taxon>Sphingobacteriia</taxon>
        <taxon>Sphingobacteriales</taxon>
        <taxon>Sphingobacteriaceae</taxon>
        <taxon>Mucilaginibacter</taxon>
    </lineage>
</organism>
<keyword evidence="3" id="KW-1185">Reference proteome</keyword>
<protein>
    <submittedName>
        <fullName evidence="2">Uncharacterized protein</fullName>
    </submittedName>
</protein>
<sequence length="126" mass="14345">MNTARFYKSVYVSFYRWTFKNFGQGSLPRFNSLFGVSFLMIILLTNLMLLAQLCLRSGWFSVSETMGTAILLGAVGALLLNHFILLNNKRLKKLNVAFEKMSRRHQNVWSVMVLASVIVSCGLLLF</sequence>
<keyword evidence="1" id="KW-0472">Membrane</keyword>
<evidence type="ECO:0000256" key="1">
    <source>
        <dbReference type="SAM" id="Phobius"/>
    </source>
</evidence>
<keyword evidence="1" id="KW-0812">Transmembrane</keyword>
<feature type="transmembrane region" description="Helical" evidence="1">
    <location>
        <begin position="65"/>
        <end position="86"/>
    </location>
</feature>
<feature type="transmembrane region" description="Helical" evidence="1">
    <location>
        <begin position="30"/>
        <end position="53"/>
    </location>
</feature>
<gene>
    <name evidence="2" type="ORF">J2W55_001867</name>
</gene>
<dbReference type="EMBL" id="JAVDUU010000002">
    <property type="protein sequence ID" value="MDR6942025.1"/>
    <property type="molecule type" value="Genomic_DNA"/>
</dbReference>
<evidence type="ECO:0000313" key="3">
    <source>
        <dbReference type="Proteomes" id="UP001247620"/>
    </source>
</evidence>
<dbReference type="RefSeq" id="WP_310094671.1">
    <property type="nucleotide sequence ID" value="NZ_JAVDUU010000002.1"/>
</dbReference>